<evidence type="ECO:0000313" key="1">
    <source>
        <dbReference type="EnsemblPlants" id="EMT33172"/>
    </source>
</evidence>
<reference evidence="1" key="1">
    <citation type="submission" date="2015-06" db="UniProtKB">
        <authorList>
            <consortium name="EnsemblPlants"/>
        </authorList>
    </citation>
    <scope>IDENTIFICATION</scope>
</reference>
<proteinExistence type="predicted"/>
<organism evidence="1">
    <name type="scientific">Aegilops tauschii</name>
    <name type="common">Tausch's goatgrass</name>
    <name type="synonym">Aegilops squarrosa</name>
    <dbReference type="NCBI Taxonomy" id="37682"/>
    <lineage>
        <taxon>Eukaryota</taxon>
        <taxon>Viridiplantae</taxon>
        <taxon>Streptophyta</taxon>
        <taxon>Embryophyta</taxon>
        <taxon>Tracheophyta</taxon>
        <taxon>Spermatophyta</taxon>
        <taxon>Magnoliopsida</taxon>
        <taxon>Liliopsida</taxon>
        <taxon>Poales</taxon>
        <taxon>Poaceae</taxon>
        <taxon>BOP clade</taxon>
        <taxon>Pooideae</taxon>
        <taxon>Triticodae</taxon>
        <taxon>Triticeae</taxon>
        <taxon>Triticinae</taxon>
        <taxon>Aegilops</taxon>
    </lineage>
</organism>
<sequence length="126" mass="14284">MASKVDVQRYFVWMGKVDNEDMGAGQPPQRGFWCRGRPPPGAAAPPPCLDPLPQDATKKYLEELDAKLIQVQSELGDQLHKLPAEKYIWKCCFVPYDKLLSNGTFSYEVTKMGDTLDLRHQEQQDA</sequence>
<accession>M8CZK0</accession>
<dbReference type="EnsemblPlants" id="EMT33172">
    <property type="protein sequence ID" value="EMT33172"/>
    <property type="gene ID" value="F775_07935"/>
</dbReference>
<name>M8CZK0_AEGTA</name>
<dbReference type="AlphaFoldDB" id="M8CZK0"/>
<protein>
    <submittedName>
        <fullName evidence="1">Uncharacterized protein</fullName>
    </submittedName>
</protein>